<dbReference type="Proteomes" id="UP001153069">
    <property type="component" value="Unassembled WGS sequence"/>
</dbReference>
<dbReference type="Gene3D" id="3.30.230.10">
    <property type="match status" value="1"/>
</dbReference>
<evidence type="ECO:0000256" key="6">
    <source>
        <dbReference type="ARBA" id="ARBA00023187"/>
    </source>
</evidence>
<dbReference type="Gene3D" id="3.40.50.300">
    <property type="entry name" value="P-loop containing nucleotide triphosphate hydrolases"/>
    <property type="match status" value="1"/>
</dbReference>
<dbReference type="InterPro" id="IPR014721">
    <property type="entry name" value="Ribsml_uS5_D2-typ_fold_subgr"/>
</dbReference>
<dbReference type="EMBL" id="CAICTM010001025">
    <property type="protein sequence ID" value="CAB9519578.1"/>
    <property type="molecule type" value="Genomic_DNA"/>
</dbReference>
<evidence type="ECO:0000259" key="9">
    <source>
        <dbReference type="PROSITE" id="PS51722"/>
    </source>
</evidence>
<reference evidence="10" key="1">
    <citation type="submission" date="2020-06" db="EMBL/GenBank/DDBJ databases">
        <authorList>
            <consortium name="Plant Systems Biology data submission"/>
        </authorList>
    </citation>
    <scope>NUCLEOTIDE SEQUENCE</scope>
    <source>
        <strain evidence="10">D6</strain>
    </source>
</reference>
<dbReference type="GO" id="GO:0046540">
    <property type="term" value="C:U4/U6 x U5 tri-snRNP complex"/>
    <property type="evidence" value="ECO:0007669"/>
    <property type="project" value="TreeGrafter"/>
</dbReference>
<protein>
    <submittedName>
        <fullName evidence="10">109 kDa U5 small nuclear ribonucleoprotein component GFL</fullName>
    </submittedName>
</protein>
<dbReference type="InterPro" id="IPR000795">
    <property type="entry name" value="T_Tr_GTP-bd_dom"/>
</dbReference>
<dbReference type="InterPro" id="IPR027417">
    <property type="entry name" value="P-loop_NTPase"/>
</dbReference>
<evidence type="ECO:0000256" key="4">
    <source>
        <dbReference type="ARBA" id="ARBA00022741"/>
    </source>
</evidence>
<dbReference type="SUPFAM" id="SSF52540">
    <property type="entry name" value="P-loop containing nucleoside triphosphate hydrolases"/>
    <property type="match status" value="1"/>
</dbReference>
<dbReference type="InterPro" id="IPR020568">
    <property type="entry name" value="Ribosomal_Su5_D2-typ_SF"/>
</dbReference>
<keyword evidence="11" id="KW-1185">Reference proteome</keyword>
<dbReference type="PROSITE" id="PS51722">
    <property type="entry name" value="G_TR_2"/>
    <property type="match status" value="1"/>
</dbReference>
<dbReference type="SUPFAM" id="SSF50447">
    <property type="entry name" value="Translation proteins"/>
    <property type="match status" value="1"/>
</dbReference>
<feature type="region of interest" description="Disordered" evidence="8">
    <location>
        <begin position="1"/>
        <end position="72"/>
    </location>
</feature>
<dbReference type="FunFam" id="3.30.230.10:FF:000009">
    <property type="entry name" value="116 kDa U5 small nuclear ribonucleoprotein component"/>
    <property type="match status" value="1"/>
</dbReference>
<dbReference type="CDD" id="cd04098">
    <property type="entry name" value="eEF2_C_snRNP"/>
    <property type="match status" value="1"/>
</dbReference>
<dbReference type="Gene3D" id="3.30.70.240">
    <property type="match status" value="1"/>
</dbReference>
<dbReference type="Gene3D" id="3.90.1430.10">
    <property type="entry name" value="Yeast translation eEF2 (G' domain)"/>
    <property type="match status" value="1"/>
</dbReference>
<dbReference type="Gene3D" id="3.30.70.870">
    <property type="entry name" value="Elongation Factor G (Translational Gtpase), domain 3"/>
    <property type="match status" value="1"/>
</dbReference>
<keyword evidence="5" id="KW-0342">GTP-binding</keyword>
<dbReference type="FunFam" id="2.40.30.10:FF:000029">
    <property type="entry name" value="116 kDa U5 small nuclear ribonucleoprotein component"/>
    <property type="match status" value="1"/>
</dbReference>
<dbReference type="GO" id="GO:0005829">
    <property type="term" value="C:cytosol"/>
    <property type="evidence" value="ECO:0007669"/>
    <property type="project" value="TreeGrafter"/>
</dbReference>
<gene>
    <name evidence="10" type="ORF">SEMRO_1027_G233090.1</name>
</gene>
<dbReference type="InterPro" id="IPR031950">
    <property type="entry name" value="EFTUD2_N"/>
</dbReference>
<dbReference type="CDD" id="cd04090">
    <property type="entry name" value="EF2_II_snRNP"/>
    <property type="match status" value="1"/>
</dbReference>
<dbReference type="FunFam" id="3.30.70.870:FF:000002">
    <property type="entry name" value="Translation elongation factor 2"/>
    <property type="match status" value="1"/>
</dbReference>
<feature type="compositionally biased region" description="Acidic residues" evidence="8">
    <location>
        <begin position="47"/>
        <end position="56"/>
    </location>
</feature>
<keyword evidence="3" id="KW-0507">mRNA processing</keyword>
<evidence type="ECO:0000256" key="8">
    <source>
        <dbReference type="SAM" id="MobiDB-lite"/>
    </source>
</evidence>
<dbReference type="PANTHER" id="PTHR42908">
    <property type="entry name" value="TRANSLATION ELONGATION FACTOR-RELATED"/>
    <property type="match status" value="1"/>
</dbReference>
<keyword evidence="4" id="KW-0547">Nucleotide-binding</keyword>
<dbReference type="InterPro" id="IPR035647">
    <property type="entry name" value="EFG_III/V"/>
</dbReference>
<dbReference type="InterPro" id="IPR009000">
    <property type="entry name" value="Transl_B-barrel_sf"/>
</dbReference>
<dbReference type="Pfam" id="PF03764">
    <property type="entry name" value="EFG_IV"/>
    <property type="match status" value="1"/>
</dbReference>
<dbReference type="SMART" id="SM00838">
    <property type="entry name" value="EFG_C"/>
    <property type="match status" value="1"/>
</dbReference>
<evidence type="ECO:0000256" key="1">
    <source>
        <dbReference type="ARBA" id="ARBA00004123"/>
    </source>
</evidence>
<dbReference type="PRINTS" id="PR00315">
    <property type="entry name" value="ELONGATNFCT"/>
</dbReference>
<dbReference type="FunFam" id="3.30.70.240:FF:000004">
    <property type="entry name" value="116 kDa U5 small nuclear ribonucleoprotein"/>
    <property type="match status" value="1"/>
</dbReference>
<comment type="caution">
    <text evidence="10">The sequence shown here is derived from an EMBL/GenBank/DDBJ whole genome shotgun (WGS) entry which is preliminary data.</text>
</comment>
<dbReference type="InterPro" id="IPR005517">
    <property type="entry name" value="Transl_elong_EFG/EF2_IV"/>
</dbReference>
<dbReference type="FunFam" id="3.40.50.300:FF:000646">
    <property type="entry name" value="U5 small nuclear ribonucleoprotein component"/>
    <property type="match status" value="1"/>
</dbReference>
<dbReference type="GO" id="GO:0009507">
    <property type="term" value="C:chloroplast"/>
    <property type="evidence" value="ECO:0007669"/>
    <property type="project" value="UniProtKB-SubCell"/>
</dbReference>
<name>A0A9N8HLG2_9STRA</name>
<feature type="domain" description="Tr-type G" evidence="9">
    <location>
        <begin position="152"/>
        <end position="372"/>
    </location>
</feature>
<keyword evidence="7" id="KW-0539">Nucleus</keyword>
<dbReference type="SUPFAM" id="SSF54211">
    <property type="entry name" value="Ribosomal protein S5 domain 2-like"/>
    <property type="match status" value="1"/>
</dbReference>
<dbReference type="InterPro" id="IPR004161">
    <property type="entry name" value="EFTu-like_2"/>
</dbReference>
<dbReference type="SUPFAM" id="SSF54980">
    <property type="entry name" value="EF-G C-terminal domain-like"/>
    <property type="match status" value="2"/>
</dbReference>
<dbReference type="AlphaFoldDB" id="A0A9N8HLG2"/>
<evidence type="ECO:0000256" key="7">
    <source>
        <dbReference type="ARBA" id="ARBA00023242"/>
    </source>
</evidence>
<evidence type="ECO:0000256" key="2">
    <source>
        <dbReference type="ARBA" id="ARBA00004229"/>
    </source>
</evidence>
<dbReference type="Gene3D" id="2.40.30.10">
    <property type="entry name" value="Translation factors"/>
    <property type="match status" value="1"/>
</dbReference>
<dbReference type="GO" id="GO:0071007">
    <property type="term" value="C:U2-type catalytic step 2 spliceosome"/>
    <property type="evidence" value="ECO:0007669"/>
    <property type="project" value="TreeGrafter"/>
</dbReference>
<evidence type="ECO:0000256" key="3">
    <source>
        <dbReference type="ARBA" id="ARBA00022664"/>
    </source>
</evidence>
<dbReference type="InterPro" id="IPR035655">
    <property type="entry name" value="U5-116kDa_C"/>
</dbReference>
<sequence length="1018" mass="112608">MSDNEEDLYDEFGNYIGPDLESSEEEDDDEEESVVADQAKGDKPDDASDVSDDNEETNAVVVRDDQQEETADPMSAVVLHEDKEHYLSAEQVYGEDVRTTVLDEDAMEIETPIVEPVKTRSDRAETVVAEPEDWIYTEDYLTTVLLSNDTTRTRRGIALVGHLHHGKTCLIDFLLELTLRKPWGPRASLEVNQGGGPRYLDIHKSEQERQMSLVSTPISTLLPDTRGKTYCFTMVDCPGHPNFHDETVAALRITDGAVVVVDAVEGIMMHTEMAVRQAIAEGLPIVMVISKLDRLIVEAKLPPRDAYFKLLYLVEEMNDLIQEVSMKRYPKLAPGLGNVGFASALHGFFFTLPSFAATYLDHGNDHGLGDNLSVEEFAHRLWGDCYLDPSTRRFHRAARDCNATNVERTFVTYILEPIYKIYSACLGGREADVSKLLRSVGVLLSKDELRASGRPLLRSALSQFLRTASCGFVDMIARHIPSPAAAANGKVARCYTGSTDTSIAKSMIQCDPRGPLVVHCTKMYASADGLTFSTFGRIYSGTIKPGDKVKVLGEGYSSQDDEDMAIATCEAVAIPRGRHRLEVTVAKAGNWVLLHGVDANISKTATIIGAEADAEDMEIFAPLKFPQAGGESVMKLAIEPLLPSNLPKMVEGLRRVSKAYPMVKTRVEESGEHVLLGTGELYLDCVMRDLRHLYSELEVKLSDPAVSLRETVAETSSIKCFAETANKRNKLTLIAEPLDDGLAERLETGKVNPLWNAKKTSRFYQTQYDWDLLSSRSVWAFGDSPTHGTNLLLDDTLPSEVNKGLLTSCKSSIVQGFQWATREGPLCEEPVRATKLKILDAVLADKPVHRGGGQVIPTTRKTVHSALLTATPRLMEPVYRLQIQCPGEIVNAIEPVLTRRRGHIVREMPIPGSLFSRVTGFLPLLDSFGFETDLRTFSQGQAMVFSVFDHWATVPGDPLDRNIILHPLEPSPPMHLARELLLKTRRRKGLSEDVSITKFFDEGMRIQADGDLTEGAAS</sequence>
<evidence type="ECO:0000313" key="11">
    <source>
        <dbReference type="Proteomes" id="UP001153069"/>
    </source>
</evidence>
<dbReference type="GO" id="GO:0005525">
    <property type="term" value="F:GTP binding"/>
    <property type="evidence" value="ECO:0007669"/>
    <property type="project" value="UniProtKB-KW"/>
</dbReference>
<accession>A0A9N8HLG2</accession>
<dbReference type="OrthoDB" id="364892at2759"/>
<proteinExistence type="predicted"/>
<dbReference type="Pfam" id="PF03144">
    <property type="entry name" value="GTP_EFTU_D2"/>
    <property type="match status" value="1"/>
</dbReference>
<feature type="compositionally biased region" description="Acidic residues" evidence="8">
    <location>
        <begin position="21"/>
        <end position="34"/>
    </location>
</feature>
<organism evidence="10 11">
    <name type="scientific">Seminavis robusta</name>
    <dbReference type="NCBI Taxonomy" id="568900"/>
    <lineage>
        <taxon>Eukaryota</taxon>
        <taxon>Sar</taxon>
        <taxon>Stramenopiles</taxon>
        <taxon>Ochrophyta</taxon>
        <taxon>Bacillariophyta</taxon>
        <taxon>Bacillariophyceae</taxon>
        <taxon>Bacillariophycidae</taxon>
        <taxon>Naviculales</taxon>
        <taxon>Naviculaceae</taxon>
        <taxon>Seminavis</taxon>
    </lineage>
</organism>
<dbReference type="GO" id="GO:0000398">
    <property type="term" value="P:mRNA splicing, via spliceosome"/>
    <property type="evidence" value="ECO:0007669"/>
    <property type="project" value="TreeGrafter"/>
</dbReference>
<evidence type="ECO:0000256" key="5">
    <source>
        <dbReference type="ARBA" id="ARBA00023134"/>
    </source>
</evidence>
<keyword evidence="6" id="KW-0508">mRNA splicing</keyword>
<feature type="compositionally biased region" description="Acidic residues" evidence="8">
    <location>
        <begin position="1"/>
        <end position="10"/>
    </location>
</feature>
<comment type="subcellular location">
    <subcellularLocation>
        <location evidence="1">Nucleus</location>
    </subcellularLocation>
    <subcellularLocation>
        <location evidence="2">Plastid</location>
        <location evidence="2">Chloroplast</location>
    </subcellularLocation>
</comment>
<dbReference type="Pfam" id="PF00009">
    <property type="entry name" value="GTP_EFTU"/>
    <property type="match status" value="1"/>
</dbReference>
<evidence type="ECO:0000313" key="10">
    <source>
        <dbReference type="EMBL" id="CAB9519578.1"/>
    </source>
</evidence>
<dbReference type="SMART" id="SM00889">
    <property type="entry name" value="EFG_IV"/>
    <property type="match status" value="1"/>
</dbReference>
<dbReference type="PANTHER" id="PTHR42908:SF6">
    <property type="entry name" value="116 KDA U5 SMALL NUCLEAR RIBONUCLEOPROTEIN COMPONENT"/>
    <property type="match status" value="1"/>
</dbReference>
<dbReference type="CDD" id="cd01683">
    <property type="entry name" value="EF2_IV_snRNP"/>
    <property type="match status" value="1"/>
</dbReference>
<dbReference type="GO" id="GO:0030623">
    <property type="term" value="F:U5 snRNA binding"/>
    <property type="evidence" value="ECO:0007669"/>
    <property type="project" value="TreeGrafter"/>
</dbReference>
<dbReference type="InterPro" id="IPR000640">
    <property type="entry name" value="EFG_V-like"/>
</dbReference>
<dbReference type="Pfam" id="PF16004">
    <property type="entry name" value="EFTUD2"/>
    <property type="match status" value="1"/>
</dbReference>
<keyword evidence="10" id="KW-0687">Ribonucleoprotein</keyword>
<dbReference type="Pfam" id="PF00679">
    <property type="entry name" value="EFG_C"/>
    <property type="match status" value="1"/>
</dbReference>
<dbReference type="GO" id="GO:0003924">
    <property type="term" value="F:GTPase activity"/>
    <property type="evidence" value="ECO:0007669"/>
    <property type="project" value="InterPro"/>
</dbReference>